<gene>
    <name evidence="1" type="ORF">CVV68_01365</name>
</gene>
<name>A0A2V5LDM0_9MICC</name>
<reference evidence="1 2" key="1">
    <citation type="submission" date="2018-05" db="EMBL/GenBank/DDBJ databases">
        <title>Genetic diversity of glacier-inhabiting Cryobacterium bacteria in China and description of Cryobacterium mengkeensis sp. nov. and Arthrobacter glacialis sp. nov.</title>
        <authorList>
            <person name="Liu Q."/>
            <person name="Xin Y.-H."/>
        </authorList>
    </citation>
    <scope>NUCLEOTIDE SEQUENCE [LARGE SCALE GENOMIC DNA]</scope>
    <source>
        <strain evidence="1 2">LI2</strain>
    </source>
</reference>
<dbReference type="InterPro" id="IPR007396">
    <property type="entry name" value="TR_PAI2-type"/>
</dbReference>
<evidence type="ECO:0000313" key="2">
    <source>
        <dbReference type="Proteomes" id="UP000247832"/>
    </source>
</evidence>
<dbReference type="Gene3D" id="2.30.110.10">
    <property type="entry name" value="Electron Transport, Fmn-binding Protein, Chain A"/>
    <property type="match status" value="1"/>
</dbReference>
<dbReference type="PANTHER" id="PTHR35802">
    <property type="entry name" value="PROTEASE SYNTHASE AND SPORULATION PROTEIN PAI 2"/>
    <property type="match status" value="1"/>
</dbReference>
<dbReference type="SUPFAM" id="SSF50475">
    <property type="entry name" value="FMN-binding split barrel"/>
    <property type="match status" value="1"/>
</dbReference>
<sequence length="189" mass="20607">MYVPEHFTASPADIHDLLNGPSTANLITMTQEGMLATMLPFVYDATIGDHGALHTHVARNNTQWSQPATGESLAIIQGTDAYISPSWYAAKAEHGRVVPTWNYSTAHIYGNVVIHEDPAWLGNHTRALTNINEAGSEHPWAVDDAPEKYITGQLRAIVGIELVITRIEANGKYGFRVRVVRVGGTACFG</sequence>
<dbReference type="Proteomes" id="UP000247832">
    <property type="component" value="Unassembled WGS sequence"/>
</dbReference>
<protein>
    <submittedName>
        <fullName evidence="1">Transcriptional regulator</fullName>
    </submittedName>
</protein>
<organism evidence="1 2">
    <name type="scientific">Arthrobacter livingstonensis</name>
    <dbReference type="NCBI Taxonomy" id="670078"/>
    <lineage>
        <taxon>Bacteria</taxon>
        <taxon>Bacillati</taxon>
        <taxon>Actinomycetota</taxon>
        <taxon>Actinomycetes</taxon>
        <taxon>Micrococcales</taxon>
        <taxon>Micrococcaceae</taxon>
        <taxon>Arthrobacter</taxon>
    </lineage>
</organism>
<dbReference type="Pfam" id="PF04299">
    <property type="entry name" value="FMN_bind_2"/>
    <property type="match status" value="1"/>
</dbReference>
<comment type="caution">
    <text evidence="1">The sequence shown here is derived from an EMBL/GenBank/DDBJ whole genome shotgun (WGS) entry which is preliminary data.</text>
</comment>
<dbReference type="AlphaFoldDB" id="A0A2V5LDM0"/>
<keyword evidence="2" id="KW-1185">Reference proteome</keyword>
<dbReference type="OrthoDB" id="9794948at2"/>
<dbReference type="PIRSF" id="PIRSF010372">
    <property type="entry name" value="PaiB"/>
    <property type="match status" value="1"/>
</dbReference>
<evidence type="ECO:0000313" key="1">
    <source>
        <dbReference type="EMBL" id="PYI69785.1"/>
    </source>
</evidence>
<proteinExistence type="predicted"/>
<dbReference type="PANTHER" id="PTHR35802:SF1">
    <property type="entry name" value="PROTEASE SYNTHASE AND SPORULATION PROTEIN PAI 2"/>
    <property type="match status" value="1"/>
</dbReference>
<dbReference type="EMBL" id="QJVD01000001">
    <property type="protein sequence ID" value="PYI69785.1"/>
    <property type="molecule type" value="Genomic_DNA"/>
</dbReference>
<accession>A0A2V5LDM0</accession>
<dbReference type="InterPro" id="IPR012349">
    <property type="entry name" value="Split_barrel_FMN-bd"/>
</dbReference>
<dbReference type="RefSeq" id="WP_110499208.1">
    <property type="nucleotide sequence ID" value="NZ_QJVD01000001.1"/>
</dbReference>